<dbReference type="EMBL" id="CM056809">
    <property type="protein sequence ID" value="KAJ8647444.1"/>
    <property type="molecule type" value="Genomic_DNA"/>
</dbReference>
<organism evidence="1 2">
    <name type="scientific">Persea americana</name>
    <name type="common">Avocado</name>
    <dbReference type="NCBI Taxonomy" id="3435"/>
    <lineage>
        <taxon>Eukaryota</taxon>
        <taxon>Viridiplantae</taxon>
        <taxon>Streptophyta</taxon>
        <taxon>Embryophyta</taxon>
        <taxon>Tracheophyta</taxon>
        <taxon>Spermatophyta</taxon>
        <taxon>Magnoliopsida</taxon>
        <taxon>Magnoliidae</taxon>
        <taxon>Laurales</taxon>
        <taxon>Lauraceae</taxon>
        <taxon>Persea</taxon>
    </lineage>
</organism>
<comment type="caution">
    <text evidence="1">The sequence shown here is derived from an EMBL/GenBank/DDBJ whole genome shotgun (WGS) entry which is preliminary data.</text>
</comment>
<evidence type="ECO:0000313" key="2">
    <source>
        <dbReference type="Proteomes" id="UP001234297"/>
    </source>
</evidence>
<gene>
    <name evidence="1" type="ORF">MRB53_000467</name>
</gene>
<accession>A0ACC2MPZ0</accession>
<dbReference type="Proteomes" id="UP001234297">
    <property type="component" value="Chromosome 1"/>
</dbReference>
<reference evidence="1 2" key="1">
    <citation type="journal article" date="2022" name="Hortic Res">
        <title>A haplotype resolved chromosomal level avocado genome allows analysis of novel avocado genes.</title>
        <authorList>
            <person name="Nath O."/>
            <person name="Fletcher S.J."/>
            <person name="Hayward A."/>
            <person name="Shaw L.M."/>
            <person name="Masouleh A.K."/>
            <person name="Furtado A."/>
            <person name="Henry R.J."/>
            <person name="Mitter N."/>
        </authorList>
    </citation>
    <scope>NUCLEOTIDE SEQUENCE [LARGE SCALE GENOMIC DNA]</scope>
    <source>
        <strain evidence="2">cv. Hass</strain>
    </source>
</reference>
<sequence length="68" mass="7685">MGILNTLRPESSVDMKDEVMYKRMQGKITSCGNVSATSFYMGLFLFNVVKRPRSCLVWKMSWVSGGKS</sequence>
<evidence type="ECO:0000313" key="1">
    <source>
        <dbReference type="EMBL" id="KAJ8647444.1"/>
    </source>
</evidence>
<keyword evidence="2" id="KW-1185">Reference proteome</keyword>
<protein>
    <submittedName>
        <fullName evidence="1">Uncharacterized protein</fullName>
    </submittedName>
</protein>
<name>A0ACC2MPZ0_PERAE</name>
<proteinExistence type="predicted"/>